<dbReference type="AlphaFoldDB" id="A0ABD3HGM9"/>
<evidence type="ECO:0000256" key="2">
    <source>
        <dbReference type="SAM" id="MobiDB-lite"/>
    </source>
</evidence>
<dbReference type="EMBL" id="JBJQOH010000004">
    <property type="protein sequence ID" value="KAL3689737.1"/>
    <property type="molecule type" value="Genomic_DNA"/>
</dbReference>
<feature type="region of interest" description="Disordered" evidence="2">
    <location>
        <begin position="626"/>
        <end position="712"/>
    </location>
</feature>
<keyword evidence="4" id="KW-1185">Reference proteome</keyword>
<reference evidence="3 4" key="1">
    <citation type="submission" date="2024-09" db="EMBL/GenBank/DDBJ databases">
        <title>Chromosome-scale assembly of Riccia sorocarpa.</title>
        <authorList>
            <person name="Paukszto L."/>
        </authorList>
    </citation>
    <scope>NUCLEOTIDE SEQUENCE [LARGE SCALE GENOMIC DNA]</scope>
    <source>
        <strain evidence="3">LP-2024</strain>
        <tissue evidence="3">Aerial parts of the thallus</tissue>
    </source>
</reference>
<gene>
    <name evidence="3" type="ORF">R1sor_016046</name>
</gene>
<proteinExistence type="predicted"/>
<feature type="compositionally biased region" description="Basic and acidic residues" evidence="2">
    <location>
        <begin position="58"/>
        <end position="67"/>
    </location>
</feature>
<sequence>MDKQPGNTGGQSGGSRSVDDAGSGGEVYHPSHLHLRSSYYMYSGGQGTPTSNPPPAGQDDRGNKRPNQEYTSPGDTRQQRRQRVEEPVPVPADLDPQARFARISAAARAQVLKEQREKLKKKLECSRKGPGVQTHKTKIVTHADNLFNLPLTNPNSPDINYGHRKWPLALSSPDDLIDNVMSYMWNEHYNWKDDKLHVARCRRLIDEFQRTGLPQTVHADLQDELETNLLAPGAQNIAFRCPCWEDCLGPNWFNHSDASLIETIGPGWGMENQHLFIHLLTRLLIGMTYRYMKDSPEYMDNNTPRIDVPNPKRKRDWWPDSCKAIFEKIRQIKGSNPGTSGYNRTIAGQGYRLIGNLTALPRREILDKMTYIRRYKGDNRPASEGGADEPAPYVPPTRGGLKPPDPTRPTSQREKQVATVAASGRQPPSYFTTAERTFWETYLLTERMIDPKFRQAQIDREKIKEFMILTKKEHDEKMFKTKLKTLTDKVMYNSAKNHKSLRLAAQAVRAYNQLAQSNEAPLYDPLHPERNNKEWCVSAAKLVITVEMTRLGKVVTGDLPPTDYDAREQAALNEQQVQESLAEVTETIQMNVAIERSLGDQQPPAVAQQQGIDSDEEFERMLREGARQSRQTLAAQHGRQVDEPVAFRVPAPRQPIHQGRDTERRKGPASASSTSDSESDGVVEGVGSSHPPGQGRPSSPAPVGTSHQQGHADANLMESEPVLRGLFVGPNSAASVAEGLLDVCLNSQDEGMQNSMEVQSFMDLLRTPSPVRSCHRPDQIGTCAGA</sequence>
<organism evidence="3 4">
    <name type="scientific">Riccia sorocarpa</name>
    <dbReference type="NCBI Taxonomy" id="122646"/>
    <lineage>
        <taxon>Eukaryota</taxon>
        <taxon>Viridiplantae</taxon>
        <taxon>Streptophyta</taxon>
        <taxon>Embryophyta</taxon>
        <taxon>Marchantiophyta</taxon>
        <taxon>Marchantiopsida</taxon>
        <taxon>Marchantiidae</taxon>
        <taxon>Marchantiales</taxon>
        <taxon>Ricciaceae</taxon>
        <taxon>Riccia</taxon>
    </lineage>
</organism>
<protein>
    <submittedName>
        <fullName evidence="3">Uncharacterized protein</fullName>
    </submittedName>
</protein>
<feature type="coiled-coil region" evidence="1">
    <location>
        <begin position="102"/>
        <end position="129"/>
    </location>
</feature>
<evidence type="ECO:0000313" key="4">
    <source>
        <dbReference type="Proteomes" id="UP001633002"/>
    </source>
</evidence>
<evidence type="ECO:0000313" key="3">
    <source>
        <dbReference type="EMBL" id="KAL3689737.1"/>
    </source>
</evidence>
<dbReference type="Proteomes" id="UP001633002">
    <property type="component" value="Unassembled WGS sequence"/>
</dbReference>
<keyword evidence="1" id="KW-0175">Coiled coil</keyword>
<feature type="region of interest" description="Disordered" evidence="2">
    <location>
        <begin position="377"/>
        <end position="426"/>
    </location>
</feature>
<accession>A0ABD3HGM9</accession>
<evidence type="ECO:0000256" key="1">
    <source>
        <dbReference type="SAM" id="Coils"/>
    </source>
</evidence>
<comment type="caution">
    <text evidence="3">The sequence shown here is derived from an EMBL/GenBank/DDBJ whole genome shotgun (WGS) entry which is preliminary data.</text>
</comment>
<feature type="region of interest" description="Disordered" evidence="2">
    <location>
        <begin position="1"/>
        <end position="96"/>
    </location>
</feature>
<name>A0ABD3HGM9_9MARC</name>